<organism evidence="1 2">
    <name type="scientific">Mycena sanguinolenta</name>
    <dbReference type="NCBI Taxonomy" id="230812"/>
    <lineage>
        <taxon>Eukaryota</taxon>
        <taxon>Fungi</taxon>
        <taxon>Dikarya</taxon>
        <taxon>Basidiomycota</taxon>
        <taxon>Agaricomycotina</taxon>
        <taxon>Agaricomycetes</taxon>
        <taxon>Agaricomycetidae</taxon>
        <taxon>Agaricales</taxon>
        <taxon>Marasmiineae</taxon>
        <taxon>Mycenaceae</taxon>
        <taxon>Mycena</taxon>
    </lineage>
</organism>
<name>A0A8H6YTU9_9AGAR</name>
<reference evidence="1" key="1">
    <citation type="submission" date="2020-05" db="EMBL/GenBank/DDBJ databases">
        <title>Mycena genomes resolve the evolution of fungal bioluminescence.</title>
        <authorList>
            <person name="Tsai I.J."/>
        </authorList>
    </citation>
    <scope>NUCLEOTIDE SEQUENCE</scope>
    <source>
        <strain evidence="1">160909Yilan</strain>
    </source>
</reference>
<accession>A0A8H6YTU9</accession>
<protein>
    <submittedName>
        <fullName evidence="1">Uncharacterized protein</fullName>
    </submittedName>
</protein>
<proteinExistence type="predicted"/>
<evidence type="ECO:0000313" key="2">
    <source>
        <dbReference type="Proteomes" id="UP000623467"/>
    </source>
</evidence>
<comment type="caution">
    <text evidence="1">The sequence shown here is derived from an EMBL/GenBank/DDBJ whole genome shotgun (WGS) entry which is preliminary data.</text>
</comment>
<dbReference type="OrthoDB" id="2998550at2759"/>
<gene>
    <name evidence="1" type="ORF">MSAN_00966200</name>
</gene>
<dbReference type="EMBL" id="JACAZH010000006">
    <property type="protein sequence ID" value="KAF7367068.1"/>
    <property type="molecule type" value="Genomic_DNA"/>
</dbReference>
<keyword evidence="2" id="KW-1185">Reference proteome</keyword>
<dbReference type="Proteomes" id="UP000623467">
    <property type="component" value="Unassembled WGS sequence"/>
</dbReference>
<sequence length="154" mass="17547">MSTALTFIDRKILDSPVIGPEGAVHYTTSTTHGFRGRKVTTITAASGLWSWNKVRSRSMGFFNPSYEWNWGKRSYQLKYHDSHKTLLATPTSGNTADTVQFRPYNPHLLRDNERAIIFFPHQMQDEVERMFLLMAILQTDIRRQDAARAAAAAA</sequence>
<dbReference type="AlphaFoldDB" id="A0A8H6YTU9"/>
<evidence type="ECO:0000313" key="1">
    <source>
        <dbReference type="EMBL" id="KAF7367068.1"/>
    </source>
</evidence>